<dbReference type="Proteomes" id="UP000272025">
    <property type="component" value="Unassembled WGS sequence"/>
</dbReference>
<proteinExistence type="predicted"/>
<evidence type="ECO:0000256" key="1">
    <source>
        <dbReference type="SAM" id="MobiDB-lite"/>
    </source>
</evidence>
<dbReference type="AlphaFoldDB" id="A0A3N2PK78"/>
<dbReference type="EMBL" id="ML119062">
    <property type="protein sequence ID" value="ROT34931.1"/>
    <property type="molecule type" value="Genomic_DNA"/>
</dbReference>
<keyword evidence="3" id="KW-1185">Reference proteome</keyword>
<sequence>MTHFTRTRVSKWLRHVHSVDAAPRQDPGGSGRKGPARNRPTTHSPPVPDLSTIGEVYGGSQPVSSTGTQGTGQTLKGMRPSENSELTWASGRPSFAVQPCPEHFDCCARAYYNGTHSMEDDRISCATTVFSNMSQLPKSYLLPRRPYSCSLAMLR</sequence>
<gene>
    <name evidence="2" type="ORF">SODALDRAFT_74065</name>
</gene>
<evidence type="ECO:0000313" key="2">
    <source>
        <dbReference type="EMBL" id="ROT34931.1"/>
    </source>
</evidence>
<feature type="compositionally biased region" description="Low complexity" evidence="1">
    <location>
        <begin position="58"/>
        <end position="74"/>
    </location>
</feature>
<organism evidence="2 3">
    <name type="scientific">Sodiomyces alkalinus (strain CBS 110278 / VKM F-3762 / F11)</name>
    <name type="common">Alkaliphilic filamentous fungus</name>
    <dbReference type="NCBI Taxonomy" id="1314773"/>
    <lineage>
        <taxon>Eukaryota</taxon>
        <taxon>Fungi</taxon>
        <taxon>Dikarya</taxon>
        <taxon>Ascomycota</taxon>
        <taxon>Pezizomycotina</taxon>
        <taxon>Sordariomycetes</taxon>
        <taxon>Hypocreomycetidae</taxon>
        <taxon>Glomerellales</taxon>
        <taxon>Plectosphaerellaceae</taxon>
        <taxon>Sodiomyces</taxon>
    </lineage>
</organism>
<dbReference type="GeneID" id="39584114"/>
<accession>A0A3N2PK78</accession>
<name>A0A3N2PK78_SODAK</name>
<dbReference type="RefSeq" id="XP_028462737.1">
    <property type="nucleotide sequence ID" value="XM_028615637.1"/>
</dbReference>
<evidence type="ECO:0000313" key="3">
    <source>
        <dbReference type="Proteomes" id="UP000272025"/>
    </source>
</evidence>
<reference evidence="2 3" key="1">
    <citation type="journal article" date="2018" name="Mol. Ecol.">
        <title>The obligate alkalophilic soda-lake fungus Sodiomyces alkalinus has shifted to a protein diet.</title>
        <authorList>
            <person name="Grum-Grzhimaylo A.A."/>
            <person name="Falkoski D.L."/>
            <person name="van den Heuvel J."/>
            <person name="Valero-Jimenez C.A."/>
            <person name="Min B."/>
            <person name="Choi I.G."/>
            <person name="Lipzen A."/>
            <person name="Daum C.G."/>
            <person name="Aanen D.K."/>
            <person name="Tsang A."/>
            <person name="Henrissat B."/>
            <person name="Bilanenko E.N."/>
            <person name="de Vries R.P."/>
            <person name="van Kan J.A.L."/>
            <person name="Grigoriev I.V."/>
            <person name="Debets A.J.M."/>
        </authorList>
    </citation>
    <scope>NUCLEOTIDE SEQUENCE [LARGE SCALE GENOMIC DNA]</scope>
    <source>
        <strain evidence="2 3">F11</strain>
    </source>
</reference>
<feature type="region of interest" description="Disordered" evidence="1">
    <location>
        <begin position="15"/>
        <end position="87"/>
    </location>
</feature>
<protein>
    <submittedName>
        <fullName evidence="2">Uncharacterized protein</fullName>
    </submittedName>
</protein>